<keyword evidence="4" id="KW-1185">Reference proteome</keyword>
<gene>
    <name evidence="3" type="ORF">C8Q71DRAFT_229820</name>
</gene>
<organism evidence="3 4">
    <name type="scientific">Rhodofomes roseus</name>
    <dbReference type="NCBI Taxonomy" id="34475"/>
    <lineage>
        <taxon>Eukaryota</taxon>
        <taxon>Fungi</taxon>
        <taxon>Dikarya</taxon>
        <taxon>Basidiomycota</taxon>
        <taxon>Agaricomycotina</taxon>
        <taxon>Agaricomycetes</taxon>
        <taxon>Polyporales</taxon>
        <taxon>Rhodofomes</taxon>
    </lineage>
</organism>
<feature type="compositionally biased region" description="Basic and acidic residues" evidence="1">
    <location>
        <begin position="208"/>
        <end position="218"/>
    </location>
</feature>
<accession>A0ABQ8KV71</accession>
<keyword evidence="2" id="KW-0472">Membrane</keyword>
<dbReference type="Proteomes" id="UP000814176">
    <property type="component" value="Unassembled WGS sequence"/>
</dbReference>
<keyword evidence="2" id="KW-1133">Transmembrane helix</keyword>
<dbReference type="RefSeq" id="XP_047784024.1">
    <property type="nucleotide sequence ID" value="XM_047917160.1"/>
</dbReference>
<name>A0ABQ8KV71_9APHY</name>
<protein>
    <submittedName>
        <fullName evidence="3">Uncharacterized protein</fullName>
    </submittedName>
</protein>
<evidence type="ECO:0000256" key="2">
    <source>
        <dbReference type="SAM" id="Phobius"/>
    </source>
</evidence>
<comment type="caution">
    <text evidence="3">The sequence shown here is derived from an EMBL/GenBank/DDBJ whole genome shotgun (WGS) entry which is preliminary data.</text>
</comment>
<reference evidence="3 4" key="1">
    <citation type="journal article" date="2021" name="Environ. Microbiol.">
        <title>Gene family expansions and transcriptome signatures uncover fungal adaptations to wood decay.</title>
        <authorList>
            <person name="Hage H."/>
            <person name="Miyauchi S."/>
            <person name="Viragh M."/>
            <person name="Drula E."/>
            <person name="Min B."/>
            <person name="Chaduli D."/>
            <person name="Navarro D."/>
            <person name="Favel A."/>
            <person name="Norest M."/>
            <person name="Lesage-Meessen L."/>
            <person name="Balint B."/>
            <person name="Merenyi Z."/>
            <person name="de Eugenio L."/>
            <person name="Morin E."/>
            <person name="Martinez A.T."/>
            <person name="Baldrian P."/>
            <person name="Stursova M."/>
            <person name="Martinez M.J."/>
            <person name="Novotny C."/>
            <person name="Magnuson J.K."/>
            <person name="Spatafora J.W."/>
            <person name="Maurice S."/>
            <person name="Pangilinan J."/>
            <person name="Andreopoulos W."/>
            <person name="LaButti K."/>
            <person name="Hundley H."/>
            <person name="Na H."/>
            <person name="Kuo A."/>
            <person name="Barry K."/>
            <person name="Lipzen A."/>
            <person name="Henrissat B."/>
            <person name="Riley R."/>
            <person name="Ahrendt S."/>
            <person name="Nagy L.G."/>
            <person name="Grigoriev I.V."/>
            <person name="Martin F."/>
            <person name="Rosso M.N."/>
        </authorList>
    </citation>
    <scope>NUCLEOTIDE SEQUENCE [LARGE SCALE GENOMIC DNA]</scope>
    <source>
        <strain evidence="3 4">CIRM-BRFM 1785</strain>
    </source>
</reference>
<feature type="compositionally biased region" description="Acidic residues" evidence="1">
    <location>
        <begin position="173"/>
        <end position="190"/>
    </location>
</feature>
<dbReference type="EMBL" id="JADCUA010000002">
    <property type="protein sequence ID" value="KAH9842977.1"/>
    <property type="molecule type" value="Genomic_DNA"/>
</dbReference>
<feature type="transmembrane region" description="Helical" evidence="2">
    <location>
        <begin position="92"/>
        <end position="112"/>
    </location>
</feature>
<keyword evidence="2" id="KW-0812">Transmembrane</keyword>
<sequence length="218" mass="23758">MPIVVDLHALYVKLVFTVPPDPFGYGIGWIKNPSKNTMIGDILFFVGEACSSIPELLVAVATWRRTYHSAKLAKSQQISTSLTTLLLRDGTLYFITILALVIVDIILSATAYPIGASLVPIMMSLQTVLLSRFYLNLNRANFSPSDGPPSGDASEASDLRFTRVVGSLAGTDVDFDPDPEPEEEEMEERDLEYSGAQSDSIVAPANSESRRELDSAVI</sequence>
<proteinExistence type="predicted"/>
<feature type="region of interest" description="Disordered" evidence="1">
    <location>
        <begin position="167"/>
        <end position="218"/>
    </location>
</feature>
<evidence type="ECO:0000256" key="1">
    <source>
        <dbReference type="SAM" id="MobiDB-lite"/>
    </source>
</evidence>
<dbReference type="GeneID" id="71997892"/>
<evidence type="ECO:0000313" key="4">
    <source>
        <dbReference type="Proteomes" id="UP000814176"/>
    </source>
</evidence>
<evidence type="ECO:0000313" key="3">
    <source>
        <dbReference type="EMBL" id="KAH9842977.1"/>
    </source>
</evidence>